<dbReference type="GO" id="GO:0005886">
    <property type="term" value="C:plasma membrane"/>
    <property type="evidence" value="ECO:0007669"/>
    <property type="project" value="UniProtKB-SubCell"/>
</dbReference>
<dbReference type="Proteomes" id="UP000637695">
    <property type="component" value="Unassembled WGS sequence"/>
</dbReference>
<keyword evidence="4 7" id="KW-0812">Transmembrane</keyword>
<feature type="domain" description="ABC transmembrane type-1" evidence="8">
    <location>
        <begin position="109"/>
        <end position="307"/>
    </location>
</feature>
<organism evidence="9 10">
    <name type="scientific">Alicyclobacillus cellulosilyticus</name>
    <dbReference type="NCBI Taxonomy" id="1003997"/>
    <lineage>
        <taxon>Bacteria</taxon>
        <taxon>Bacillati</taxon>
        <taxon>Bacillota</taxon>
        <taxon>Bacilli</taxon>
        <taxon>Bacillales</taxon>
        <taxon>Alicyclobacillaceae</taxon>
        <taxon>Alicyclobacillus</taxon>
    </lineage>
</organism>
<proteinExistence type="inferred from homology"/>
<feature type="transmembrane region" description="Helical" evidence="7">
    <location>
        <begin position="115"/>
        <end position="136"/>
    </location>
</feature>
<reference evidence="9" key="2">
    <citation type="submission" date="2020-09" db="EMBL/GenBank/DDBJ databases">
        <authorList>
            <person name="Sun Q."/>
            <person name="Ohkuma M."/>
        </authorList>
    </citation>
    <scope>NUCLEOTIDE SEQUENCE</scope>
    <source>
        <strain evidence="9">JCM 18487</strain>
    </source>
</reference>
<evidence type="ECO:0000256" key="1">
    <source>
        <dbReference type="ARBA" id="ARBA00004651"/>
    </source>
</evidence>
<gene>
    <name evidence="9" type="ORF">GCM10010885_05020</name>
</gene>
<dbReference type="RefSeq" id="WP_188880955.1">
    <property type="nucleotide sequence ID" value="NZ_BMOY01000005.1"/>
</dbReference>
<feature type="transmembrane region" description="Helical" evidence="7">
    <location>
        <begin position="243"/>
        <end position="264"/>
    </location>
</feature>
<dbReference type="InterPro" id="IPR000515">
    <property type="entry name" value="MetI-like"/>
</dbReference>
<name>A0A917K2L3_9BACL</name>
<evidence type="ECO:0000256" key="4">
    <source>
        <dbReference type="ARBA" id="ARBA00022692"/>
    </source>
</evidence>
<dbReference type="Pfam" id="PF00528">
    <property type="entry name" value="BPD_transp_1"/>
    <property type="match status" value="1"/>
</dbReference>
<comment type="similarity">
    <text evidence="7">Belongs to the binding-protein-dependent transport system permease family.</text>
</comment>
<dbReference type="EMBL" id="BMOY01000005">
    <property type="protein sequence ID" value="GGI98470.1"/>
    <property type="molecule type" value="Genomic_DNA"/>
</dbReference>
<feature type="transmembrane region" description="Helical" evidence="7">
    <location>
        <begin position="293"/>
        <end position="314"/>
    </location>
</feature>
<evidence type="ECO:0000313" key="10">
    <source>
        <dbReference type="Proteomes" id="UP000637695"/>
    </source>
</evidence>
<keyword evidence="10" id="KW-1185">Reference proteome</keyword>
<evidence type="ECO:0000256" key="7">
    <source>
        <dbReference type="RuleBase" id="RU363032"/>
    </source>
</evidence>
<protein>
    <submittedName>
        <fullName evidence="9">Peptide ABC transporter permease</fullName>
    </submittedName>
</protein>
<dbReference type="SUPFAM" id="SSF161098">
    <property type="entry name" value="MetI-like"/>
    <property type="match status" value="1"/>
</dbReference>
<sequence>MAIVRFLIKRIVAIILTMSGVIAVAYVMMYYAPGSFFSSSQIASALGQLAVQDPHAYQVTLKMFEERYGLDKPLWEQVLKYIWYSLTFNFGNSYENPNVSIISQLKVALPISLELAFGSVVVALIIGLPLGIIAALKRNSWLDYTLSTLSMTGQAIPAFVLAVLFILLFGVVWPGTLPINGWGTFGNVVLPVLSLAAPNIGTFARFVRGSLIEVLRQDYIRTAQAKGVPYWRMIFRHAIRNSLTALITVVGPTFAFTVVGTVWVEDIFGIPGLGKMLASAFGNLDYPLAITSVYLLCMLVMVTNLIVDLCYAWLDPRVKLE</sequence>
<keyword evidence="3" id="KW-1003">Cell membrane</keyword>
<feature type="transmembrane region" description="Helical" evidence="7">
    <location>
        <begin position="188"/>
        <end position="207"/>
    </location>
</feature>
<keyword evidence="6 7" id="KW-0472">Membrane</keyword>
<evidence type="ECO:0000259" key="8">
    <source>
        <dbReference type="PROSITE" id="PS50928"/>
    </source>
</evidence>
<dbReference type="Gene3D" id="1.10.3720.10">
    <property type="entry name" value="MetI-like"/>
    <property type="match status" value="1"/>
</dbReference>
<evidence type="ECO:0000313" key="9">
    <source>
        <dbReference type="EMBL" id="GGI98470.1"/>
    </source>
</evidence>
<evidence type="ECO:0000256" key="3">
    <source>
        <dbReference type="ARBA" id="ARBA00022475"/>
    </source>
</evidence>
<evidence type="ECO:0000256" key="6">
    <source>
        <dbReference type="ARBA" id="ARBA00023136"/>
    </source>
</evidence>
<evidence type="ECO:0000256" key="5">
    <source>
        <dbReference type="ARBA" id="ARBA00022989"/>
    </source>
</evidence>
<comment type="caution">
    <text evidence="9">The sequence shown here is derived from an EMBL/GenBank/DDBJ whole genome shotgun (WGS) entry which is preliminary data.</text>
</comment>
<dbReference type="PROSITE" id="PS50928">
    <property type="entry name" value="ABC_TM1"/>
    <property type="match status" value="1"/>
</dbReference>
<evidence type="ECO:0000256" key="2">
    <source>
        <dbReference type="ARBA" id="ARBA00022448"/>
    </source>
</evidence>
<keyword evidence="2 7" id="KW-0813">Transport</keyword>
<feature type="transmembrane region" description="Helical" evidence="7">
    <location>
        <begin position="12"/>
        <end position="32"/>
    </location>
</feature>
<dbReference type="GO" id="GO:0055085">
    <property type="term" value="P:transmembrane transport"/>
    <property type="evidence" value="ECO:0007669"/>
    <property type="project" value="InterPro"/>
</dbReference>
<keyword evidence="5 7" id="KW-1133">Transmembrane helix</keyword>
<dbReference type="AlphaFoldDB" id="A0A917K2L3"/>
<comment type="subcellular location">
    <subcellularLocation>
        <location evidence="1 7">Cell membrane</location>
        <topology evidence="1 7">Multi-pass membrane protein</topology>
    </subcellularLocation>
</comment>
<dbReference type="CDD" id="cd06261">
    <property type="entry name" value="TM_PBP2"/>
    <property type="match status" value="1"/>
</dbReference>
<dbReference type="PANTHER" id="PTHR30465">
    <property type="entry name" value="INNER MEMBRANE ABC TRANSPORTER"/>
    <property type="match status" value="1"/>
</dbReference>
<dbReference type="InterPro" id="IPR035906">
    <property type="entry name" value="MetI-like_sf"/>
</dbReference>
<feature type="transmembrane region" description="Helical" evidence="7">
    <location>
        <begin position="156"/>
        <end position="176"/>
    </location>
</feature>
<reference evidence="9" key="1">
    <citation type="journal article" date="2014" name="Int. J. Syst. Evol. Microbiol.">
        <title>Complete genome sequence of Corynebacterium casei LMG S-19264T (=DSM 44701T), isolated from a smear-ripened cheese.</title>
        <authorList>
            <consortium name="US DOE Joint Genome Institute (JGI-PGF)"/>
            <person name="Walter F."/>
            <person name="Albersmeier A."/>
            <person name="Kalinowski J."/>
            <person name="Ruckert C."/>
        </authorList>
    </citation>
    <scope>NUCLEOTIDE SEQUENCE</scope>
    <source>
        <strain evidence="9">JCM 18487</strain>
    </source>
</reference>
<accession>A0A917K2L3</accession>
<dbReference type="PANTHER" id="PTHR30465:SF74">
    <property type="entry name" value="OLIGOPEPTIDE TRANSPORT SYSTEM PERMEASE PROTEIN OPPB"/>
    <property type="match status" value="1"/>
</dbReference>